<dbReference type="EMBL" id="MPUH01000040">
    <property type="protein sequence ID" value="OMJ93555.1"/>
    <property type="molecule type" value="Genomic_DNA"/>
</dbReference>
<sequence length="184" mass="21392">MPNCIRTQSRKKHSHDTKEHLIMENLTNIINLPKMPFGKHTSYNEENDFVKKHILLSDKPPTDDQVVDMRKVSKMMRLKKKTQNKNIISMINRNIKHSTNSIESDWSRGLLESSKQKVDDFGWLKKNTPEMLFLGCKSGVCSPKLVDEDGWRFKGLISPKSPLSYCKENLRNTSFSISRNRRIS</sequence>
<evidence type="ECO:0000313" key="2">
    <source>
        <dbReference type="Proteomes" id="UP000187209"/>
    </source>
</evidence>
<proteinExistence type="predicted"/>
<gene>
    <name evidence="1" type="ORF">SteCoe_3387</name>
</gene>
<dbReference type="Proteomes" id="UP000187209">
    <property type="component" value="Unassembled WGS sequence"/>
</dbReference>
<keyword evidence="2" id="KW-1185">Reference proteome</keyword>
<organism evidence="1 2">
    <name type="scientific">Stentor coeruleus</name>
    <dbReference type="NCBI Taxonomy" id="5963"/>
    <lineage>
        <taxon>Eukaryota</taxon>
        <taxon>Sar</taxon>
        <taxon>Alveolata</taxon>
        <taxon>Ciliophora</taxon>
        <taxon>Postciliodesmatophora</taxon>
        <taxon>Heterotrichea</taxon>
        <taxon>Heterotrichida</taxon>
        <taxon>Stentoridae</taxon>
        <taxon>Stentor</taxon>
    </lineage>
</organism>
<evidence type="ECO:0000313" key="1">
    <source>
        <dbReference type="EMBL" id="OMJ93555.1"/>
    </source>
</evidence>
<dbReference type="AlphaFoldDB" id="A0A1R2CX22"/>
<accession>A0A1R2CX22</accession>
<comment type="caution">
    <text evidence="1">The sequence shown here is derived from an EMBL/GenBank/DDBJ whole genome shotgun (WGS) entry which is preliminary data.</text>
</comment>
<name>A0A1R2CX22_9CILI</name>
<protein>
    <submittedName>
        <fullName evidence="1">Uncharacterized protein</fullName>
    </submittedName>
</protein>
<reference evidence="1 2" key="1">
    <citation type="submission" date="2016-11" db="EMBL/GenBank/DDBJ databases">
        <title>The macronuclear genome of Stentor coeruleus: a giant cell with tiny introns.</title>
        <authorList>
            <person name="Slabodnick M."/>
            <person name="Ruby J.G."/>
            <person name="Reiff S.B."/>
            <person name="Swart E.C."/>
            <person name="Gosai S."/>
            <person name="Prabakaran S."/>
            <person name="Witkowska E."/>
            <person name="Larue G.E."/>
            <person name="Fisher S."/>
            <person name="Freeman R.M."/>
            <person name="Gunawardena J."/>
            <person name="Chu W."/>
            <person name="Stover N.A."/>
            <person name="Gregory B.D."/>
            <person name="Nowacki M."/>
            <person name="Derisi J."/>
            <person name="Roy S.W."/>
            <person name="Marshall W.F."/>
            <person name="Sood P."/>
        </authorList>
    </citation>
    <scope>NUCLEOTIDE SEQUENCE [LARGE SCALE GENOMIC DNA]</scope>
    <source>
        <strain evidence="1">WM001</strain>
    </source>
</reference>